<name>A0A098GHV6_LEGMI</name>
<dbReference type="Proteomes" id="UP000032414">
    <property type="component" value="Chromosome I"/>
</dbReference>
<keyword evidence="4" id="KW-1185">Reference proteome</keyword>
<proteinExistence type="predicted"/>
<dbReference type="HOGENOM" id="CLU_1561022_0_0_6"/>
<dbReference type="OrthoDB" id="5635939at2"/>
<evidence type="ECO:0000313" key="1">
    <source>
        <dbReference type="EMBL" id="CEG62073.1"/>
    </source>
</evidence>
<evidence type="ECO:0000313" key="3">
    <source>
        <dbReference type="Proteomes" id="UP000032414"/>
    </source>
</evidence>
<dbReference type="RefSeq" id="WP_045100203.1">
    <property type="nucleotide sequence ID" value="NZ_CP020614.1"/>
</dbReference>
<dbReference type="Proteomes" id="UP000182998">
    <property type="component" value="Unassembled WGS sequence"/>
</dbReference>
<dbReference type="STRING" id="451.B6N58_02110"/>
<evidence type="ECO:0008006" key="5">
    <source>
        <dbReference type="Google" id="ProtNLM"/>
    </source>
</evidence>
<sequence>METNCIDAVPHPQLLEALFAFRSRVSSVFRDVLGIHEISHMAISRIDRKHKILSFSSTPAMEFNLFSSNLWRYDKSYHTAWYSACGQANWQSLYSPERYDELYYLKQIKHCYPIGYSLAAKLENDFFIYSLASSRSCDRTRELFASQHEDFYKIGQYCSSMLSHLFQEYDCLPQTQVEYETSN</sequence>
<evidence type="ECO:0000313" key="2">
    <source>
        <dbReference type="EMBL" id="SCY75447.1"/>
    </source>
</evidence>
<dbReference type="PATRIC" id="fig|451.8.peg.2422"/>
<dbReference type="AlphaFoldDB" id="A0A098GHV6"/>
<evidence type="ECO:0000313" key="4">
    <source>
        <dbReference type="Proteomes" id="UP000182998"/>
    </source>
</evidence>
<reference evidence="2 4" key="3">
    <citation type="submission" date="2016-10" db="EMBL/GenBank/DDBJ databases">
        <authorList>
            <person name="Varghese N."/>
            <person name="Submissions S."/>
        </authorList>
    </citation>
    <scope>NUCLEOTIDE SEQUENCE [LARGE SCALE GENOMIC DNA]</scope>
    <source>
        <strain evidence="2 4">ATCC 33218</strain>
    </source>
</reference>
<organism evidence="1 3">
    <name type="scientific">Legionella micdadei</name>
    <name type="common">Tatlockia micdadei</name>
    <dbReference type="NCBI Taxonomy" id="451"/>
    <lineage>
        <taxon>Bacteria</taxon>
        <taxon>Pseudomonadati</taxon>
        <taxon>Pseudomonadota</taxon>
        <taxon>Gammaproteobacteria</taxon>
        <taxon>Legionellales</taxon>
        <taxon>Legionellaceae</taxon>
        <taxon>Legionella</taxon>
    </lineage>
</organism>
<reference evidence="1" key="1">
    <citation type="submission" date="2014-09" db="EMBL/GenBank/DDBJ databases">
        <authorList>
            <person name="GOMEZ-VALERO Laura"/>
        </authorList>
    </citation>
    <scope>NUCLEOTIDE SEQUENCE</scope>
    <source>
        <strain evidence="1">ATCC33218</strain>
    </source>
</reference>
<reference evidence="3" key="2">
    <citation type="submission" date="2014-09" db="EMBL/GenBank/DDBJ databases">
        <authorList>
            <person name="Gomez-Valero L."/>
        </authorList>
    </citation>
    <scope>NUCLEOTIDE SEQUENCE [LARGE SCALE GENOMIC DNA]</scope>
    <source>
        <strain evidence="3">ATCC33218</strain>
    </source>
</reference>
<gene>
    <name evidence="1" type="ORF">LMI_2824</name>
    <name evidence="2" type="ORF">SAMN02982997_02787</name>
</gene>
<dbReference type="KEGG" id="tmc:LMI_2824"/>
<dbReference type="EMBL" id="LN614830">
    <property type="protein sequence ID" value="CEG62073.1"/>
    <property type="molecule type" value="Genomic_DNA"/>
</dbReference>
<accession>A0A098GHV6</accession>
<dbReference type="EMBL" id="FMVN01000017">
    <property type="protein sequence ID" value="SCY75447.1"/>
    <property type="molecule type" value="Genomic_DNA"/>
</dbReference>
<protein>
    <recommendedName>
        <fullName evidence="5">FlgJ-like protein</fullName>
    </recommendedName>
</protein>